<evidence type="ECO:0000313" key="9">
    <source>
        <dbReference type="EMBL" id="KUK81376.1"/>
    </source>
</evidence>
<proteinExistence type="predicted"/>
<organism evidence="9 10">
    <name type="scientific">Pelotomaculum thermopropionicum</name>
    <dbReference type="NCBI Taxonomy" id="110500"/>
    <lineage>
        <taxon>Bacteria</taxon>
        <taxon>Bacillati</taxon>
        <taxon>Bacillota</taxon>
        <taxon>Clostridia</taxon>
        <taxon>Eubacteriales</taxon>
        <taxon>Desulfotomaculaceae</taxon>
        <taxon>Pelotomaculum</taxon>
    </lineage>
</organism>
<dbReference type="PROSITE" id="PS50198">
    <property type="entry name" value="PPIC_PPIASE_2"/>
    <property type="match status" value="1"/>
</dbReference>
<dbReference type="PANTHER" id="PTHR47245">
    <property type="entry name" value="PEPTIDYLPROLYL ISOMERASE"/>
    <property type="match status" value="1"/>
</dbReference>
<feature type="region of interest" description="Disordered" evidence="7">
    <location>
        <begin position="1"/>
        <end position="23"/>
    </location>
</feature>
<dbReference type="InterPro" id="IPR000297">
    <property type="entry name" value="PPIase_PpiC"/>
</dbReference>
<name>A0A101HQR4_9FIRM</name>
<dbReference type="Proteomes" id="UP000054705">
    <property type="component" value="Unassembled WGS sequence"/>
</dbReference>
<protein>
    <recommendedName>
        <fullName evidence="2">peptidylprolyl isomerase</fullName>
        <ecNumber evidence="2">5.2.1.8</ecNumber>
    </recommendedName>
</protein>
<reference evidence="10" key="1">
    <citation type="journal article" date="2015" name="MBio">
        <title>Genome-Resolved Metagenomic Analysis Reveals Roles for Candidate Phyla and Other Microbial Community Members in Biogeochemical Transformations in Oil Reservoirs.</title>
        <authorList>
            <person name="Hu P."/>
            <person name="Tom L."/>
            <person name="Singh A."/>
            <person name="Thomas B.C."/>
            <person name="Baker B.J."/>
            <person name="Piceno Y.M."/>
            <person name="Andersen G.L."/>
            <person name="Banfield J.F."/>
        </authorList>
    </citation>
    <scope>NUCLEOTIDE SEQUENCE [LARGE SCALE GENOMIC DNA]</scope>
</reference>
<evidence type="ECO:0000256" key="3">
    <source>
        <dbReference type="ARBA" id="ARBA00022729"/>
    </source>
</evidence>
<keyword evidence="3" id="KW-0732">Signal</keyword>
<dbReference type="InterPro" id="IPR046357">
    <property type="entry name" value="PPIase_dom_sf"/>
</dbReference>
<feature type="domain" description="PpiC" evidence="8">
    <location>
        <begin position="64"/>
        <end position="170"/>
    </location>
</feature>
<dbReference type="PANTHER" id="PTHR47245:SF1">
    <property type="entry name" value="FOLDASE PROTEIN PRSA"/>
    <property type="match status" value="1"/>
</dbReference>
<dbReference type="Gene3D" id="3.10.50.40">
    <property type="match status" value="1"/>
</dbReference>
<dbReference type="EC" id="5.2.1.8" evidence="2"/>
<comment type="catalytic activity">
    <reaction evidence="1">
        <text>[protein]-peptidylproline (omega=180) = [protein]-peptidylproline (omega=0)</text>
        <dbReference type="Rhea" id="RHEA:16237"/>
        <dbReference type="Rhea" id="RHEA-COMP:10747"/>
        <dbReference type="Rhea" id="RHEA-COMP:10748"/>
        <dbReference type="ChEBI" id="CHEBI:83833"/>
        <dbReference type="ChEBI" id="CHEBI:83834"/>
        <dbReference type="EC" id="5.2.1.8"/>
    </reaction>
</comment>
<dbReference type="GO" id="GO:0003755">
    <property type="term" value="F:peptidyl-prolyl cis-trans isomerase activity"/>
    <property type="evidence" value="ECO:0007669"/>
    <property type="project" value="UniProtKB-KW"/>
</dbReference>
<dbReference type="Pfam" id="PF00639">
    <property type="entry name" value="Rotamase"/>
    <property type="match status" value="1"/>
</dbReference>
<dbReference type="AlphaFoldDB" id="A0A101HQR4"/>
<evidence type="ECO:0000259" key="8">
    <source>
        <dbReference type="PROSITE" id="PS50198"/>
    </source>
</evidence>
<dbReference type="SUPFAM" id="SSF54534">
    <property type="entry name" value="FKBP-like"/>
    <property type="match status" value="1"/>
</dbReference>
<dbReference type="EMBL" id="LGGS01000156">
    <property type="protein sequence ID" value="KUK81376.1"/>
    <property type="molecule type" value="Genomic_DNA"/>
</dbReference>
<dbReference type="InterPro" id="IPR050245">
    <property type="entry name" value="PrsA_foldase"/>
</dbReference>
<comment type="caution">
    <text evidence="9">The sequence shown here is derived from an EMBL/GenBank/DDBJ whole genome shotgun (WGS) entry which is preliminary data.</text>
</comment>
<keyword evidence="5 6" id="KW-0413">Isomerase</keyword>
<accession>A0A101HQR4</accession>
<sequence length="226" mass="25331">MAKVKEQFASGEEFESFLSQSGMTEEEAAYVLNLQEELTKDVAPVSEAEAREYYEANQEQFSQPEQLEVRHILFFVDDGVSDYPVKHTDAEAKELAGQVIDQLNQGADFAALAEEKSEDEGTKANGGLYVFSKGQAVKEFEEAAYALRPGEYTGTPVKTKYGYHVIKMEQKIAAGQQTFAQVKENLMQQLLQQSQQEKFNRFMQDAKDKADIVNNLDVKTESLSGN</sequence>
<evidence type="ECO:0000256" key="5">
    <source>
        <dbReference type="ARBA" id="ARBA00023235"/>
    </source>
</evidence>
<evidence type="ECO:0000256" key="6">
    <source>
        <dbReference type="PROSITE-ProRule" id="PRU00278"/>
    </source>
</evidence>
<evidence type="ECO:0000256" key="1">
    <source>
        <dbReference type="ARBA" id="ARBA00000971"/>
    </source>
</evidence>
<keyword evidence="4 6" id="KW-0697">Rotamase</keyword>
<evidence type="ECO:0000256" key="4">
    <source>
        <dbReference type="ARBA" id="ARBA00023110"/>
    </source>
</evidence>
<evidence type="ECO:0000313" key="10">
    <source>
        <dbReference type="Proteomes" id="UP000054705"/>
    </source>
</evidence>
<evidence type="ECO:0000256" key="2">
    <source>
        <dbReference type="ARBA" id="ARBA00013194"/>
    </source>
</evidence>
<evidence type="ECO:0000256" key="7">
    <source>
        <dbReference type="SAM" id="MobiDB-lite"/>
    </source>
</evidence>
<gene>
    <name evidence="9" type="ORF">XD97_0666</name>
</gene>